<dbReference type="HAMAP" id="MF_00185">
    <property type="entry name" value="IPP_trans"/>
    <property type="match status" value="1"/>
</dbReference>
<evidence type="ECO:0000256" key="2">
    <source>
        <dbReference type="ARBA" id="ARBA00003213"/>
    </source>
</evidence>
<comment type="subunit">
    <text evidence="10">Monomer.</text>
</comment>
<feature type="region of interest" description="Disordered" evidence="14">
    <location>
        <begin position="1"/>
        <end position="24"/>
    </location>
</feature>
<evidence type="ECO:0000256" key="1">
    <source>
        <dbReference type="ARBA" id="ARBA00001946"/>
    </source>
</evidence>
<reference evidence="15 16" key="1">
    <citation type="submission" date="2021-10" db="EMBL/GenBank/DDBJ databases">
        <title>Anaerobic single-cell dispensing facilitates the cultivation of human gut bacteria.</title>
        <authorList>
            <person name="Afrizal A."/>
        </authorList>
    </citation>
    <scope>NUCLEOTIDE SEQUENCE [LARGE SCALE GENOMIC DNA]</scope>
    <source>
        <strain evidence="15 16">CLA-AA-H244</strain>
    </source>
</reference>
<evidence type="ECO:0000313" key="15">
    <source>
        <dbReference type="EMBL" id="MCC2166463.1"/>
    </source>
</evidence>
<evidence type="ECO:0000256" key="13">
    <source>
        <dbReference type="RuleBase" id="RU003785"/>
    </source>
</evidence>
<feature type="site" description="Interaction with substrate tRNA" evidence="10">
    <location>
        <position position="136"/>
    </location>
</feature>
<gene>
    <name evidence="10 15" type="primary">miaA</name>
    <name evidence="15" type="ORF">LKD45_01905</name>
</gene>
<comment type="caution">
    <text evidence="10">Lacks conserved residue(s) required for the propagation of feature annotation.</text>
</comment>
<evidence type="ECO:0000256" key="8">
    <source>
        <dbReference type="ARBA" id="ARBA00022842"/>
    </source>
</evidence>
<comment type="catalytic activity">
    <reaction evidence="9 10 11">
        <text>adenosine(37) in tRNA + dimethylallyl diphosphate = N(6)-dimethylallyladenosine(37) in tRNA + diphosphate</text>
        <dbReference type="Rhea" id="RHEA:26482"/>
        <dbReference type="Rhea" id="RHEA-COMP:10162"/>
        <dbReference type="Rhea" id="RHEA-COMP:10375"/>
        <dbReference type="ChEBI" id="CHEBI:33019"/>
        <dbReference type="ChEBI" id="CHEBI:57623"/>
        <dbReference type="ChEBI" id="CHEBI:74411"/>
        <dbReference type="ChEBI" id="CHEBI:74415"/>
        <dbReference type="EC" id="2.5.1.75"/>
    </reaction>
</comment>
<name>A0AAE3AVC7_9FIRM</name>
<keyword evidence="7 10" id="KW-0067">ATP-binding</keyword>
<organism evidence="15 16">
    <name type="scientific">Gallintestinimicrobium propionicum</name>
    <dbReference type="NCBI Taxonomy" id="2981770"/>
    <lineage>
        <taxon>Bacteria</taxon>
        <taxon>Bacillati</taxon>
        <taxon>Bacillota</taxon>
        <taxon>Clostridia</taxon>
        <taxon>Lachnospirales</taxon>
        <taxon>Lachnospiraceae</taxon>
        <taxon>Gallintestinimicrobium</taxon>
    </lineage>
</organism>
<keyword evidence="16" id="KW-1185">Reference proteome</keyword>
<evidence type="ECO:0000256" key="10">
    <source>
        <dbReference type="HAMAP-Rule" id="MF_00185"/>
    </source>
</evidence>
<dbReference type="GO" id="GO:0005524">
    <property type="term" value="F:ATP binding"/>
    <property type="evidence" value="ECO:0007669"/>
    <property type="project" value="UniProtKB-UniRule"/>
</dbReference>
<feature type="region of interest" description="Interaction with substrate tRNA" evidence="10">
    <location>
        <begin position="70"/>
        <end position="73"/>
    </location>
</feature>
<evidence type="ECO:0000256" key="14">
    <source>
        <dbReference type="SAM" id="MobiDB-lite"/>
    </source>
</evidence>
<comment type="function">
    <text evidence="2 10 12">Catalyzes the transfer of a dimethylallyl group onto the adenine at position 37 in tRNAs that read codons beginning with uridine, leading to the formation of N6-(dimethylallyl)adenosine (i(6)A).</text>
</comment>
<dbReference type="SUPFAM" id="SSF52540">
    <property type="entry name" value="P-loop containing nucleoside triphosphate hydrolases"/>
    <property type="match status" value="2"/>
</dbReference>
<feature type="binding site" evidence="10">
    <location>
        <begin position="45"/>
        <end position="52"/>
    </location>
    <ligand>
        <name>ATP</name>
        <dbReference type="ChEBI" id="CHEBI:30616"/>
    </ligand>
</feature>
<dbReference type="InterPro" id="IPR018022">
    <property type="entry name" value="IPT"/>
</dbReference>
<evidence type="ECO:0000256" key="9">
    <source>
        <dbReference type="ARBA" id="ARBA00049563"/>
    </source>
</evidence>
<dbReference type="PANTHER" id="PTHR11088:SF60">
    <property type="entry name" value="TRNA DIMETHYLALLYLTRANSFERASE"/>
    <property type="match status" value="1"/>
</dbReference>
<evidence type="ECO:0000256" key="11">
    <source>
        <dbReference type="RuleBase" id="RU003783"/>
    </source>
</evidence>
<keyword evidence="5 10" id="KW-0819">tRNA processing</keyword>
<protein>
    <recommendedName>
        <fullName evidence="10">tRNA dimethylallyltransferase</fullName>
        <ecNumber evidence="10">2.5.1.75</ecNumber>
    </recommendedName>
    <alternativeName>
        <fullName evidence="10">Dimethylallyl diphosphate:tRNA dimethylallyltransferase</fullName>
        <shortName evidence="10">DMAPP:tRNA dimethylallyltransferase</shortName>
        <shortName evidence="10">DMATase</shortName>
    </alternativeName>
    <alternativeName>
        <fullName evidence="10">Isopentenyl-diphosphate:tRNA isopentenyltransferase</fullName>
        <shortName evidence="10">IPP transferase</shortName>
        <shortName evidence="10">IPPT</shortName>
        <shortName evidence="10">IPTase</shortName>
    </alternativeName>
</protein>
<keyword evidence="4 10" id="KW-0808">Transferase</keyword>
<dbReference type="InterPro" id="IPR039657">
    <property type="entry name" value="Dimethylallyltransferase"/>
</dbReference>
<dbReference type="GO" id="GO:0006400">
    <property type="term" value="P:tRNA modification"/>
    <property type="evidence" value="ECO:0007669"/>
    <property type="project" value="TreeGrafter"/>
</dbReference>
<evidence type="ECO:0000256" key="12">
    <source>
        <dbReference type="RuleBase" id="RU003784"/>
    </source>
</evidence>
<sequence>MEKIQPSACSVANNEKGSPDTGLNIQNCPSAGSAPSKPPLVILTGPTAVGKTALSVALAKAVNGEIISADSMQVYRRMDVGSAKVRNEEMQGIRHHLIDVLNPDEDFNVVLFQKLAKEAISDILSRHKIPILVGGTGFYIQSVLYDIDFTEHAEDTSLRNRLEEYARTNGAHALHELLVQADPKAAEEIHENNVKRVIRALEYHEQTGGKISAHNEAQHQRDAAYRFYYFVLTDDRAKLYERIDRRVDQMLKDGLVEEVKGLQQEGCHRGMVSMQGLGYKEILAYLEGEYDLERAVYLIKRDTRHFAKRQLTWFRREKCVTWVDRQDFADENSILQFLITKAEELKQ</sequence>
<dbReference type="EC" id="2.5.1.75" evidence="10"/>
<evidence type="ECO:0000256" key="5">
    <source>
        <dbReference type="ARBA" id="ARBA00022694"/>
    </source>
</evidence>
<dbReference type="NCBIfam" id="TIGR00174">
    <property type="entry name" value="miaA"/>
    <property type="match status" value="1"/>
</dbReference>
<dbReference type="InterPro" id="IPR027417">
    <property type="entry name" value="P-loop_NTPase"/>
</dbReference>
<keyword evidence="8 10" id="KW-0460">Magnesium</keyword>
<dbReference type="AlphaFoldDB" id="A0AAE3AVC7"/>
<feature type="binding site" evidence="10">
    <location>
        <begin position="47"/>
        <end position="52"/>
    </location>
    <ligand>
        <name>substrate</name>
    </ligand>
</feature>
<dbReference type="Proteomes" id="UP001199355">
    <property type="component" value="Unassembled WGS sequence"/>
</dbReference>
<dbReference type="Gene3D" id="3.40.50.300">
    <property type="entry name" value="P-loop containing nucleotide triphosphate hydrolases"/>
    <property type="match status" value="1"/>
</dbReference>
<feature type="site" description="Interaction with substrate tRNA" evidence="10">
    <location>
        <position position="159"/>
    </location>
</feature>
<keyword evidence="6 10" id="KW-0547">Nucleotide-binding</keyword>
<comment type="cofactor">
    <cofactor evidence="1 10">
        <name>Mg(2+)</name>
        <dbReference type="ChEBI" id="CHEBI:18420"/>
    </cofactor>
</comment>
<accession>A0AAE3AVC7</accession>
<evidence type="ECO:0000313" key="16">
    <source>
        <dbReference type="Proteomes" id="UP001199355"/>
    </source>
</evidence>
<proteinExistence type="inferred from homology"/>
<dbReference type="RefSeq" id="WP_308727586.1">
    <property type="nucleotide sequence ID" value="NZ_JAJEQF010000002.1"/>
</dbReference>
<dbReference type="Gene3D" id="1.10.20.140">
    <property type="match status" value="1"/>
</dbReference>
<evidence type="ECO:0000256" key="7">
    <source>
        <dbReference type="ARBA" id="ARBA00022840"/>
    </source>
</evidence>
<dbReference type="GO" id="GO:0052381">
    <property type="term" value="F:tRNA dimethylallyltransferase activity"/>
    <property type="evidence" value="ECO:0007669"/>
    <property type="project" value="UniProtKB-UniRule"/>
</dbReference>
<dbReference type="EMBL" id="JAJEQF010000002">
    <property type="protein sequence ID" value="MCC2166463.1"/>
    <property type="molecule type" value="Genomic_DNA"/>
</dbReference>
<dbReference type="Pfam" id="PF01715">
    <property type="entry name" value="IPPT"/>
    <property type="match status" value="1"/>
</dbReference>
<comment type="caution">
    <text evidence="15">The sequence shown here is derived from an EMBL/GenBank/DDBJ whole genome shotgun (WGS) entry which is preliminary data.</text>
</comment>
<dbReference type="PANTHER" id="PTHR11088">
    <property type="entry name" value="TRNA DIMETHYLALLYLTRANSFERASE"/>
    <property type="match status" value="1"/>
</dbReference>
<evidence type="ECO:0000256" key="6">
    <source>
        <dbReference type="ARBA" id="ARBA00022741"/>
    </source>
</evidence>
<evidence type="ECO:0000256" key="4">
    <source>
        <dbReference type="ARBA" id="ARBA00022679"/>
    </source>
</evidence>
<feature type="compositionally biased region" description="Polar residues" evidence="14">
    <location>
        <begin position="7"/>
        <end position="24"/>
    </location>
</feature>
<evidence type="ECO:0000256" key="3">
    <source>
        <dbReference type="ARBA" id="ARBA00005842"/>
    </source>
</evidence>
<comment type="similarity">
    <text evidence="3 10 13">Belongs to the IPP transferase family.</text>
</comment>